<sequence>MGYYDLEPGEKNVMEYHIPTQIEHNAYSPESNLNGDTLWLQMSKYAEQTQKKFVELEASHERMKKSTASMDKIVKPLQEVHAQLSKSSEETNKILNIVFEEQHHRRRDRDFLHQAINKLCNV</sequence>
<name>A0A9Q3CRJ7_9BASI</name>
<protein>
    <submittedName>
        <fullName evidence="1">Uncharacterized protein</fullName>
    </submittedName>
</protein>
<dbReference type="EMBL" id="AVOT02009740">
    <property type="protein sequence ID" value="MBW0488733.1"/>
    <property type="molecule type" value="Genomic_DNA"/>
</dbReference>
<keyword evidence="2" id="KW-1185">Reference proteome</keyword>
<dbReference type="AlphaFoldDB" id="A0A9Q3CRJ7"/>
<organism evidence="1 2">
    <name type="scientific">Austropuccinia psidii MF-1</name>
    <dbReference type="NCBI Taxonomy" id="1389203"/>
    <lineage>
        <taxon>Eukaryota</taxon>
        <taxon>Fungi</taxon>
        <taxon>Dikarya</taxon>
        <taxon>Basidiomycota</taxon>
        <taxon>Pucciniomycotina</taxon>
        <taxon>Pucciniomycetes</taxon>
        <taxon>Pucciniales</taxon>
        <taxon>Sphaerophragmiaceae</taxon>
        <taxon>Austropuccinia</taxon>
    </lineage>
</organism>
<evidence type="ECO:0000313" key="2">
    <source>
        <dbReference type="Proteomes" id="UP000765509"/>
    </source>
</evidence>
<evidence type="ECO:0000313" key="1">
    <source>
        <dbReference type="EMBL" id="MBW0488733.1"/>
    </source>
</evidence>
<reference evidence="1" key="1">
    <citation type="submission" date="2021-03" db="EMBL/GenBank/DDBJ databases">
        <title>Draft genome sequence of rust myrtle Austropuccinia psidii MF-1, a brazilian biotype.</title>
        <authorList>
            <person name="Quecine M.C."/>
            <person name="Pachon D.M.R."/>
            <person name="Bonatelli M.L."/>
            <person name="Correr F.H."/>
            <person name="Franceschini L.M."/>
            <person name="Leite T.F."/>
            <person name="Margarido G.R.A."/>
            <person name="Almeida C.A."/>
            <person name="Ferrarezi J.A."/>
            <person name="Labate C.A."/>
        </authorList>
    </citation>
    <scope>NUCLEOTIDE SEQUENCE</scope>
    <source>
        <strain evidence="1">MF-1</strain>
    </source>
</reference>
<comment type="caution">
    <text evidence="1">The sequence shown here is derived from an EMBL/GenBank/DDBJ whole genome shotgun (WGS) entry which is preliminary data.</text>
</comment>
<dbReference type="Proteomes" id="UP000765509">
    <property type="component" value="Unassembled WGS sequence"/>
</dbReference>
<gene>
    <name evidence="1" type="ORF">O181_028448</name>
</gene>
<proteinExistence type="predicted"/>
<accession>A0A9Q3CRJ7</accession>